<evidence type="ECO:0000256" key="3">
    <source>
        <dbReference type="ARBA" id="ARBA00020776"/>
    </source>
</evidence>
<dbReference type="GO" id="GO:0006261">
    <property type="term" value="P:DNA-templated DNA replication"/>
    <property type="evidence" value="ECO:0007669"/>
    <property type="project" value="TreeGrafter"/>
</dbReference>
<evidence type="ECO:0000256" key="1">
    <source>
        <dbReference type="ARBA" id="ARBA00002393"/>
    </source>
</evidence>
<name>A0A1W1YJC2_9BACT</name>
<comment type="similarity">
    <text evidence="2">Belongs to the AAA ATPase family. RarA/MGS1/WRNIP1 subfamily.</text>
</comment>
<dbReference type="GO" id="GO:0000731">
    <property type="term" value="P:DNA synthesis involved in DNA repair"/>
    <property type="evidence" value="ECO:0007669"/>
    <property type="project" value="TreeGrafter"/>
</dbReference>
<dbReference type="AlphaFoldDB" id="A0A1W1YJC2"/>
<evidence type="ECO:0000313" key="8">
    <source>
        <dbReference type="EMBL" id="SMC36267.1"/>
    </source>
</evidence>
<protein>
    <recommendedName>
        <fullName evidence="3">Replication-associated recombination protein A</fullName>
    </recommendedName>
</protein>
<dbReference type="GO" id="GO:0017116">
    <property type="term" value="F:single-stranded DNA helicase activity"/>
    <property type="evidence" value="ECO:0007669"/>
    <property type="project" value="TreeGrafter"/>
</dbReference>
<accession>A0A1W1YJC2</accession>
<dbReference type="SMART" id="SM00382">
    <property type="entry name" value="AAA"/>
    <property type="match status" value="1"/>
</dbReference>
<dbReference type="InterPro" id="IPR032423">
    <property type="entry name" value="AAA_assoc_2"/>
</dbReference>
<dbReference type="InterPro" id="IPR008921">
    <property type="entry name" value="DNA_pol3_clamp-load_cplx_C"/>
</dbReference>
<dbReference type="STRING" id="1121400.SAMN02746065_10193"/>
<keyword evidence="6" id="KW-0067">ATP-binding</keyword>
<evidence type="ECO:0000256" key="6">
    <source>
        <dbReference type="ARBA" id="ARBA00022840"/>
    </source>
</evidence>
<dbReference type="Gene3D" id="1.10.3710.10">
    <property type="entry name" value="DNA polymerase III clamp loader subunits, C-terminal domain"/>
    <property type="match status" value="1"/>
</dbReference>
<dbReference type="FunFam" id="1.20.272.10:FF:000001">
    <property type="entry name" value="Putative AAA family ATPase"/>
    <property type="match status" value="1"/>
</dbReference>
<dbReference type="Proteomes" id="UP000192418">
    <property type="component" value="Unassembled WGS sequence"/>
</dbReference>
<keyword evidence="5" id="KW-0547">Nucleotide-binding</keyword>
<dbReference type="InterPro" id="IPR003959">
    <property type="entry name" value="ATPase_AAA_core"/>
</dbReference>
<dbReference type="InterPro" id="IPR027417">
    <property type="entry name" value="P-loop_NTPase"/>
</dbReference>
<dbReference type="SUPFAM" id="SSF48019">
    <property type="entry name" value="post-AAA+ oligomerization domain-like"/>
    <property type="match status" value="1"/>
</dbReference>
<evidence type="ECO:0000256" key="5">
    <source>
        <dbReference type="ARBA" id="ARBA00022741"/>
    </source>
</evidence>
<dbReference type="CDD" id="cd00009">
    <property type="entry name" value="AAA"/>
    <property type="match status" value="1"/>
</dbReference>
<dbReference type="CDD" id="cd18139">
    <property type="entry name" value="HLD_clamp_RarA"/>
    <property type="match status" value="1"/>
</dbReference>
<dbReference type="RefSeq" id="WP_139795650.1">
    <property type="nucleotide sequence ID" value="NZ_FWXY01000001.1"/>
</dbReference>
<dbReference type="GO" id="GO:0005524">
    <property type="term" value="F:ATP binding"/>
    <property type="evidence" value="ECO:0007669"/>
    <property type="project" value="UniProtKB-KW"/>
</dbReference>
<keyword evidence="4" id="KW-0235">DNA replication</keyword>
<dbReference type="PANTHER" id="PTHR13779:SF7">
    <property type="entry name" value="ATPASE WRNIP1"/>
    <property type="match status" value="1"/>
</dbReference>
<organism evidence="8 9">
    <name type="scientific">Desulfocicer vacuolatum DSM 3385</name>
    <dbReference type="NCBI Taxonomy" id="1121400"/>
    <lineage>
        <taxon>Bacteria</taxon>
        <taxon>Pseudomonadati</taxon>
        <taxon>Thermodesulfobacteriota</taxon>
        <taxon>Desulfobacteria</taxon>
        <taxon>Desulfobacterales</taxon>
        <taxon>Desulfobacteraceae</taxon>
        <taxon>Desulfocicer</taxon>
    </lineage>
</organism>
<keyword evidence="9" id="KW-1185">Reference proteome</keyword>
<dbReference type="GO" id="GO:0016887">
    <property type="term" value="F:ATP hydrolysis activity"/>
    <property type="evidence" value="ECO:0007669"/>
    <property type="project" value="InterPro"/>
</dbReference>
<evidence type="ECO:0000256" key="4">
    <source>
        <dbReference type="ARBA" id="ARBA00022705"/>
    </source>
</evidence>
<dbReference type="PANTHER" id="PTHR13779">
    <property type="entry name" value="WERNER HELICASE-INTERACTING PROTEIN 1 FAMILY MEMBER"/>
    <property type="match status" value="1"/>
</dbReference>
<dbReference type="InterPro" id="IPR003593">
    <property type="entry name" value="AAA+_ATPase"/>
</dbReference>
<comment type="function">
    <text evidence="1">DNA-dependent ATPase that plays important roles in cellular responses to stalled DNA replication processes.</text>
</comment>
<sequence>MDLFDAGMAEQLSHAPLADRMRPRHLEEVVGQAHVVGRDSLLCRSIADDRLFSIILWGPPGCGKTTIAGIIARETRSHFMEISAVLSGVKEIRKVIDAAGEQRRLHARRTILFVDEIHRFNKAQQDAFLHHVEKGLIILVGATTENPSFEVIPALVSRCRVVALKRLSKKQIRLILERALTDRERGLGHMNLTMSGEALDHIAAVSDGDVRIALTNLEAAAGFARQSTPDVKSGSTGAPMDVTLADVEQAVQKKALRYDKSGDQHFNLISAFHKSLRGSDPDAALYWMTRMMSAGEDPLYILRRMVRFAVEDVGLADPGALTVALNALEAFRFLGHPEGDDCLAQAAIYLATAPKSNRVYMAGKAVRREVENTGYLPVPLHIRNAPTEVMKQQGYHAGYKYAHDYPGGYVPQEYLPRELDGCSFYDPTARGYEATVKNRLEARQRIHRHDAGREKK</sequence>
<dbReference type="OrthoDB" id="9778364at2"/>
<dbReference type="FunFam" id="1.10.8.60:FF:000029">
    <property type="entry name" value="Replication-associated recombination protein A"/>
    <property type="match status" value="1"/>
</dbReference>
<dbReference type="InterPro" id="IPR021886">
    <property type="entry name" value="MgsA_C"/>
</dbReference>
<evidence type="ECO:0000259" key="7">
    <source>
        <dbReference type="SMART" id="SM00382"/>
    </source>
</evidence>
<proteinExistence type="inferred from homology"/>
<dbReference type="SUPFAM" id="SSF52540">
    <property type="entry name" value="P-loop containing nucleoside triphosphate hydrolases"/>
    <property type="match status" value="1"/>
</dbReference>
<evidence type="ECO:0000313" key="9">
    <source>
        <dbReference type="Proteomes" id="UP000192418"/>
    </source>
</evidence>
<dbReference type="Pfam" id="PF00004">
    <property type="entry name" value="AAA"/>
    <property type="match status" value="1"/>
</dbReference>
<dbReference type="FunFam" id="1.10.3710.10:FF:000004">
    <property type="entry name" value="Putative ATPase, AAA family"/>
    <property type="match status" value="1"/>
</dbReference>
<dbReference type="Gene3D" id="3.40.50.300">
    <property type="entry name" value="P-loop containing nucleotide triphosphate hydrolases"/>
    <property type="match status" value="1"/>
</dbReference>
<gene>
    <name evidence="8" type="ORF">SAMN02746065_10193</name>
</gene>
<dbReference type="Gene3D" id="1.20.272.10">
    <property type="match status" value="1"/>
</dbReference>
<dbReference type="Gene3D" id="1.10.8.60">
    <property type="match status" value="1"/>
</dbReference>
<feature type="domain" description="AAA+ ATPase" evidence="7">
    <location>
        <begin position="50"/>
        <end position="167"/>
    </location>
</feature>
<dbReference type="GO" id="GO:0008047">
    <property type="term" value="F:enzyme activator activity"/>
    <property type="evidence" value="ECO:0007669"/>
    <property type="project" value="TreeGrafter"/>
</dbReference>
<dbReference type="Pfam" id="PF12002">
    <property type="entry name" value="MgsA_C"/>
    <property type="match status" value="1"/>
</dbReference>
<dbReference type="InterPro" id="IPR051314">
    <property type="entry name" value="AAA_ATPase_RarA/MGS1/WRNIP1"/>
</dbReference>
<dbReference type="FunFam" id="3.40.50.300:FF:000137">
    <property type="entry name" value="Replication-associated recombination protein A"/>
    <property type="match status" value="1"/>
</dbReference>
<dbReference type="EMBL" id="FWXY01000001">
    <property type="protein sequence ID" value="SMC36267.1"/>
    <property type="molecule type" value="Genomic_DNA"/>
</dbReference>
<dbReference type="GO" id="GO:0003677">
    <property type="term" value="F:DNA binding"/>
    <property type="evidence" value="ECO:0007669"/>
    <property type="project" value="InterPro"/>
</dbReference>
<evidence type="ECO:0000256" key="2">
    <source>
        <dbReference type="ARBA" id="ARBA00008959"/>
    </source>
</evidence>
<dbReference type="Pfam" id="PF16193">
    <property type="entry name" value="AAA_assoc_2"/>
    <property type="match status" value="1"/>
</dbReference>
<reference evidence="8 9" key="1">
    <citation type="submission" date="2017-04" db="EMBL/GenBank/DDBJ databases">
        <authorList>
            <person name="Afonso C.L."/>
            <person name="Miller P.J."/>
            <person name="Scott M.A."/>
            <person name="Spackman E."/>
            <person name="Goraichik I."/>
            <person name="Dimitrov K.M."/>
            <person name="Suarez D.L."/>
            <person name="Swayne D.E."/>
        </authorList>
    </citation>
    <scope>NUCLEOTIDE SEQUENCE [LARGE SCALE GENOMIC DNA]</scope>
    <source>
        <strain evidence="8 9">DSM 3385</strain>
    </source>
</reference>